<feature type="domain" description="N-acetyltransferase" evidence="1">
    <location>
        <begin position="14"/>
        <end position="168"/>
    </location>
</feature>
<dbReference type="Gene3D" id="3.40.630.30">
    <property type="match status" value="1"/>
</dbReference>
<organism evidence="2 3">
    <name type="scientific">Allonocardiopsis opalescens</name>
    <dbReference type="NCBI Taxonomy" id="1144618"/>
    <lineage>
        <taxon>Bacteria</taxon>
        <taxon>Bacillati</taxon>
        <taxon>Actinomycetota</taxon>
        <taxon>Actinomycetes</taxon>
        <taxon>Streptosporangiales</taxon>
        <taxon>Allonocardiopsis</taxon>
    </lineage>
</organism>
<dbReference type="AlphaFoldDB" id="A0A2T0PPU0"/>
<evidence type="ECO:0000313" key="3">
    <source>
        <dbReference type="Proteomes" id="UP000237846"/>
    </source>
</evidence>
<comment type="caution">
    <text evidence="2">The sequence shown here is derived from an EMBL/GenBank/DDBJ whole genome shotgun (WGS) entry which is preliminary data.</text>
</comment>
<dbReference type="SUPFAM" id="SSF55729">
    <property type="entry name" value="Acyl-CoA N-acyltransferases (Nat)"/>
    <property type="match status" value="1"/>
</dbReference>
<keyword evidence="2" id="KW-0808">Transferase</keyword>
<dbReference type="InterPro" id="IPR016181">
    <property type="entry name" value="Acyl_CoA_acyltransferase"/>
</dbReference>
<accession>A0A2T0PPU0</accession>
<dbReference type="PROSITE" id="PS51186">
    <property type="entry name" value="GNAT"/>
    <property type="match status" value="1"/>
</dbReference>
<protein>
    <submittedName>
        <fullName evidence="2">RimJ/RimL family protein N-acetyltransferase</fullName>
    </submittedName>
</protein>
<gene>
    <name evidence="2" type="ORF">CLV72_1159</name>
</gene>
<dbReference type="GO" id="GO:0016747">
    <property type="term" value="F:acyltransferase activity, transferring groups other than amino-acyl groups"/>
    <property type="evidence" value="ECO:0007669"/>
    <property type="project" value="InterPro"/>
</dbReference>
<sequence length="168" mass="17911">MLPMAKLDADRPEVLLRPLDEPRLAELLDAAVAGAEPDEVMPPVPGPPGWTAERRRAFLDFHRSRSIGTEQPVEETFVIYADGRAAGAARLEGTWAGVEAGLWVTRGQRGRGVGGAAVRRLRELAAERGHQRLIAATTPGNTAARRLLAAAGAHLVATDTSVQAVIEL</sequence>
<evidence type="ECO:0000259" key="1">
    <source>
        <dbReference type="PROSITE" id="PS51186"/>
    </source>
</evidence>
<evidence type="ECO:0000313" key="2">
    <source>
        <dbReference type="EMBL" id="PRX90913.1"/>
    </source>
</evidence>
<keyword evidence="3" id="KW-1185">Reference proteome</keyword>
<dbReference type="Proteomes" id="UP000237846">
    <property type="component" value="Unassembled WGS sequence"/>
</dbReference>
<name>A0A2T0PPU0_9ACTN</name>
<reference evidence="2 3" key="1">
    <citation type="submission" date="2018-03" db="EMBL/GenBank/DDBJ databases">
        <title>Genomic Encyclopedia of Archaeal and Bacterial Type Strains, Phase II (KMG-II): from individual species to whole genera.</title>
        <authorList>
            <person name="Goeker M."/>
        </authorList>
    </citation>
    <scope>NUCLEOTIDE SEQUENCE [LARGE SCALE GENOMIC DNA]</scope>
    <source>
        <strain evidence="2 3">DSM 45601</strain>
    </source>
</reference>
<dbReference type="InterPro" id="IPR000182">
    <property type="entry name" value="GNAT_dom"/>
</dbReference>
<dbReference type="EMBL" id="PVZC01000015">
    <property type="protein sequence ID" value="PRX90913.1"/>
    <property type="molecule type" value="Genomic_DNA"/>
</dbReference>
<dbReference type="Pfam" id="PF00583">
    <property type="entry name" value="Acetyltransf_1"/>
    <property type="match status" value="1"/>
</dbReference>
<proteinExistence type="predicted"/>